<proteinExistence type="predicted"/>
<dbReference type="Proteomes" id="UP000192328">
    <property type="component" value="Unassembled WGS sequence"/>
</dbReference>
<comment type="caution">
    <text evidence="1">The sequence shown here is derived from an EMBL/GenBank/DDBJ whole genome shotgun (WGS) entry which is preliminary data.</text>
</comment>
<evidence type="ECO:0000313" key="1">
    <source>
        <dbReference type="EMBL" id="SMC54482.1"/>
    </source>
</evidence>
<dbReference type="EMBL" id="FWXZ01000002">
    <property type="protein sequence ID" value="SMC54482.1"/>
    <property type="molecule type" value="Genomic_DNA"/>
</dbReference>
<evidence type="ECO:0000313" key="2">
    <source>
        <dbReference type="Proteomes" id="UP000192328"/>
    </source>
</evidence>
<name>A0AC61PKM3_9FIRM</name>
<reference evidence="1" key="1">
    <citation type="submission" date="2017-04" db="EMBL/GenBank/DDBJ databases">
        <authorList>
            <person name="Varghese N."/>
            <person name="Submissions S."/>
        </authorList>
    </citation>
    <scope>NUCLEOTIDE SEQUENCE</scope>
    <source>
        <strain evidence="1">WTE2008</strain>
    </source>
</reference>
<organism evidence="1 2">
    <name type="scientific">Aristaeella lactis</name>
    <dbReference type="NCBI Taxonomy" id="3046383"/>
    <lineage>
        <taxon>Bacteria</taxon>
        <taxon>Bacillati</taxon>
        <taxon>Bacillota</taxon>
        <taxon>Clostridia</taxon>
        <taxon>Eubacteriales</taxon>
        <taxon>Aristaeellaceae</taxon>
        <taxon>Aristaeella</taxon>
    </lineage>
</organism>
<gene>
    <name evidence="1" type="ORF">SAMN06297397_1357</name>
</gene>
<sequence length="362" mass="41317">MRQRKADSWKILFRRLPACALAVFVLSASGFARADEVLPTPLPEHITAADHLEIDDRFEELSFYTVTFRNTRAYTPEMFNPGKVTESDYIQSESGSGDDWYHYRYEDDSELTIPGNTELIYGSRDYERYSQLLTYLDNAGISAEERETAPYPLQDALERSNSLFDRLHIGNLVMDRAVALPSSRIRALTDDMKRFYSGAQKLYCFDSFPDEIGAWYLTFRQELSGIRSAGVPQVRIVLTGDGTALLELNRIIDHVNDDYELTAAATWQDAVRLFTATHEQKSSESELYSESFEINRINIAYDYEMPRDDSATLDAKVFPCWQIEGSQEITLAEGPEIHNPGTKIIPFSEVYSIPDGKKNINW</sequence>
<keyword evidence="2" id="KW-1185">Reference proteome</keyword>
<accession>A0AC61PKM3</accession>
<protein>
    <submittedName>
        <fullName evidence="1">Uncharacterized protein</fullName>
    </submittedName>
</protein>